<organism evidence="1 2">
    <name type="scientific">Bacteroides xylanisolvens</name>
    <dbReference type="NCBI Taxonomy" id="371601"/>
    <lineage>
        <taxon>Bacteria</taxon>
        <taxon>Pseudomonadati</taxon>
        <taxon>Bacteroidota</taxon>
        <taxon>Bacteroidia</taxon>
        <taxon>Bacteroidales</taxon>
        <taxon>Bacteroidaceae</taxon>
        <taxon>Bacteroides</taxon>
    </lineage>
</organism>
<gene>
    <name evidence="1" type="ORF">F6S82_13110</name>
</gene>
<protein>
    <submittedName>
        <fullName evidence="1">Uncharacterized protein</fullName>
    </submittedName>
</protein>
<dbReference type="AlphaFoldDB" id="A0AAI9WI51"/>
<accession>A0AAI9WI51</accession>
<evidence type="ECO:0000313" key="2">
    <source>
        <dbReference type="Proteomes" id="UP000327007"/>
    </source>
</evidence>
<dbReference type="EMBL" id="VYQC01000007">
    <property type="protein sequence ID" value="KAA9045756.1"/>
    <property type="molecule type" value="Genomic_DNA"/>
</dbReference>
<dbReference type="Proteomes" id="UP000327007">
    <property type="component" value="Unassembled WGS sequence"/>
</dbReference>
<comment type="caution">
    <text evidence="1">The sequence shown here is derived from an EMBL/GenBank/DDBJ whole genome shotgun (WGS) entry which is preliminary data.</text>
</comment>
<reference evidence="2" key="1">
    <citation type="journal article" date="2018" name="J. Anim. Genet.">
        <title>Acquired interbacterial defense systems protect against interspecies antagonism in the human gut microbiome.</title>
        <authorList>
            <person name="Ross B.D."/>
            <person name="Verster A.J."/>
            <person name="Radey M.C."/>
            <person name="Schmidtke D.T."/>
            <person name="Pope C.E."/>
            <person name="Hoffman L.R."/>
            <person name="Hajjar A."/>
            <person name="Peterson S.B."/>
            <person name="Borenstein E."/>
            <person name="Mougous J."/>
        </authorList>
    </citation>
    <scope>NUCLEOTIDE SEQUENCE [LARGE SCALE GENOMIC DNA]</scope>
    <source>
        <strain evidence="2">H204</strain>
    </source>
</reference>
<proteinExistence type="predicted"/>
<evidence type="ECO:0000313" key="1">
    <source>
        <dbReference type="EMBL" id="KAA9045756.1"/>
    </source>
</evidence>
<name>A0AAI9WI51_9BACE</name>
<sequence length="91" mass="10547">MTKLNPQELQLSPKIFYEIRAVPPFPLLFTNQAVGALTLHTGVRNRHMKHQDRHKNACHETRQVPCLVDMKSITKIRQFSSLSKIKGEIKR</sequence>